<feature type="transmembrane region" description="Helical" evidence="6">
    <location>
        <begin position="225"/>
        <end position="244"/>
    </location>
</feature>
<feature type="transmembrane region" description="Helical" evidence="6">
    <location>
        <begin position="52"/>
        <end position="75"/>
    </location>
</feature>
<dbReference type="PANTHER" id="PTHR21716:SF62">
    <property type="entry name" value="TRANSPORT PROTEIN YDBI-RELATED"/>
    <property type="match status" value="1"/>
</dbReference>
<feature type="transmembrane region" description="Helical" evidence="6">
    <location>
        <begin position="197"/>
        <end position="218"/>
    </location>
</feature>
<feature type="transmembrane region" description="Helical" evidence="6">
    <location>
        <begin position="292"/>
        <end position="325"/>
    </location>
</feature>
<dbReference type="InterPro" id="IPR002549">
    <property type="entry name" value="AI-2E-like"/>
</dbReference>
<evidence type="ECO:0000256" key="3">
    <source>
        <dbReference type="ARBA" id="ARBA00022692"/>
    </source>
</evidence>
<dbReference type="AlphaFoldDB" id="A0A2W4W272"/>
<organism evidence="7 8">
    <name type="scientific">Leptolyngbya foveolarum</name>
    <dbReference type="NCBI Taxonomy" id="47253"/>
    <lineage>
        <taxon>Bacteria</taxon>
        <taxon>Bacillati</taxon>
        <taxon>Cyanobacteriota</taxon>
        <taxon>Cyanophyceae</taxon>
        <taxon>Leptolyngbyales</taxon>
        <taxon>Leptolyngbyaceae</taxon>
        <taxon>Leptolyngbya group</taxon>
        <taxon>Leptolyngbya</taxon>
    </lineage>
</organism>
<keyword evidence="4 6" id="KW-1133">Transmembrane helix</keyword>
<comment type="subcellular location">
    <subcellularLocation>
        <location evidence="1">Membrane</location>
        <topology evidence="1">Multi-pass membrane protein</topology>
    </subcellularLocation>
</comment>
<feature type="transmembrane region" description="Helical" evidence="6">
    <location>
        <begin position="136"/>
        <end position="161"/>
    </location>
</feature>
<feature type="transmembrane region" description="Helical" evidence="6">
    <location>
        <begin position="250"/>
        <end position="271"/>
    </location>
</feature>
<evidence type="ECO:0000256" key="5">
    <source>
        <dbReference type="ARBA" id="ARBA00023136"/>
    </source>
</evidence>
<dbReference type="Pfam" id="PF01594">
    <property type="entry name" value="AI-2E_transport"/>
    <property type="match status" value="1"/>
</dbReference>
<evidence type="ECO:0000256" key="6">
    <source>
        <dbReference type="SAM" id="Phobius"/>
    </source>
</evidence>
<dbReference type="GO" id="GO:0016020">
    <property type="term" value="C:membrane"/>
    <property type="evidence" value="ECO:0007669"/>
    <property type="project" value="UniProtKB-SubCell"/>
</dbReference>
<comment type="caution">
    <text evidence="7">The sequence shown here is derived from an EMBL/GenBank/DDBJ whole genome shotgun (WGS) entry which is preliminary data.</text>
</comment>
<evidence type="ECO:0000256" key="2">
    <source>
        <dbReference type="ARBA" id="ARBA00009773"/>
    </source>
</evidence>
<gene>
    <name evidence="7" type="ORF">DCF25_12740</name>
</gene>
<evidence type="ECO:0000313" key="7">
    <source>
        <dbReference type="EMBL" id="PZO16165.1"/>
    </source>
</evidence>
<dbReference type="GO" id="GO:0055085">
    <property type="term" value="P:transmembrane transport"/>
    <property type="evidence" value="ECO:0007669"/>
    <property type="project" value="TreeGrafter"/>
</dbReference>
<proteinExistence type="inferred from homology"/>
<dbReference type="PANTHER" id="PTHR21716">
    <property type="entry name" value="TRANSMEMBRANE PROTEIN"/>
    <property type="match status" value="1"/>
</dbReference>
<keyword evidence="3 6" id="KW-0812">Transmembrane</keyword>
<dbReference type="EMBL" id="QBMC01000083">
    <property type="protein sequence ID" value="PZO16165.1"/>
    <property type="molecule type" value="Genomic_DNA"/>
</dbReference>
<evidence type="ECO:0000313" key="8">
    <source>
        <dbReference type="Proteomes" id="UP000249354"/>
    </source>
</evidence>
<reference evidence="8" key="1">
    <citation type="submission" date="2018-04" db="EMBL/GenBank/DDBJ databases">
        <authorList>
            <person name="Cornet L."/>
        </authorList>
    </citation>
    <scope>NUCLEOTIDE SEQUENCE [LARGE SCALE GENOMIC DNA]</scope>
</reference>
<keyword evidence="5 6" id="KW-0472">Membrane</keyword>
<comment type="similarity">
    <text evidence="2">Belongs to the autoinducer-2 exporter (AI-2E) (TC 2.A.86) family.</text>
</comment>
<evidence type="ECO:0000256" key="4">
    <source>
        <dbReference type="ARBA" id="ARBA00022989"/>
    </source>
</evidence>
<dbReference type="Proteomes" id="UP000249354">
    <property type="component" value="Unassembled WGS sequence"/>
</dbReference>
<accession>A0A2W4W272</accession>
<evidence type="ECO:0000256" key="1">
    <source>
        <dbReference type="ARBA" id="ARBA00004141"/>
    </source>
</evidence>
<reference evidence="7 8" key="2">
    <citation type="submission" date="2018-06" db="EMBL/GenBank/DDBJ databases">
        <title>Metagenomic assembly of (sub)arctic Cyanobacteria and their associated microbiome from non-axenic cultures.</title>
        <authorList>
            <person name="Baurain D."/>
        </authorList>
    </citation>
    <scope>NUCLEOTIDE SEQUENCE [LARGE SCALE GENOMIC DNA]</scope>
    <source>
        <strain evidence="7">ULC129bin1</strain>
    </source>
</reference>
<name>A0A2W4W272_9CYAN</name>
<protein>
    <submittedName>
        <fullName evidence="7">AI-2E family transporter</fullName>
    </submittedName>
</protein>
<sequence>MKFGKIMGAVLLVALLYLLWQIRQVLMLGFAAIAFATVINKLVQRLHKLGVPRALAVTVSLLGLLGLFVGVGWFIGPAIARQLPEYTFLSEQGFSRLQGWYQQIRGVVPGNALGNTKLEDLLPQIAQFSPDWASRLVVFFTGSLDFFLNTLLVIVLTAMLLSNPKAYRKLFLQGFPKFYRRRADSILDECEKGLSGWFIGLLFNMTVITLCSGIGLSLIGVPLPVVNALIAGLLTFIPNIGPVLSVVPPVLMALATAPWMALAVLALYFAIQQIEGMVLTPFVMEKQVSLLPAITLIAQVVFAVFFGLLGLFLALPLVVVLQIWLKELLVTDILNRWPAPRRPKRVG</sequence>